<name>A0A1M4VVF3_9BACT</name>
<dbReference type="Proteomes" id="UP000184368">
    <property type="component" value="Unassembled WGS sequence"/>
</dbReference>
<sequence length="67" mass="7752">MVPIGTEVILNKDILEESDRKQNFFVYERYINGKISGKVKSHEPDGRIWVTFPGNGLLLWPHNVIEI</sequence>
<dbReference type="EMBL" id="FQUO01000002">
    <property type="protein sequence ID" value="SHE72833.1"/>
    <property type="molecule type" value="Genomic_DNA"/>
</dbReference>
<organism evidence="1 2">
    <name type="scientific">Cnuella takakiae</name>
    <dbReference type="NCBI Taxonomy" id="1302690"/>
    <lineage>
        <taxon>Bacteria</taxon>
        <taxon>Pseudomonadati</taxon>
        <taxon>Bacteroidota</taxon>
        <taxon>Chitinophagia</taxon>
        <taxon>Chitinophagales</taxon>
        <taxon>Chitinophagaceae</taxon>
        <taxon>Cnuella</taxon>
    </lineage>
</organism>
<evidence type="ECO:0000313" key="2">
    <source>
        <dbReference type="Proteomes" id="UP000184368"/>
    </source>
</evidence>
<gene>
    <name evidence="1" type="ORF">SAMN05444008_102394</name>
</gene>
<proteinExistence type="predicted"/>
<protein>
    <submittedName>
        <fullName evidence="1">Uncharacterized protein</fullName>
    </submittedName>
</protein>
<reference evidence="1 2" key="1">
    <citation type="submission" date="2016-11" db="EMBL/GenBank/DDBJ databases">
        <authorList>
            <person name="Jaros S."/>
            <person name="Januszkiewicz K."/>
            <person name="Wedrychowicz H."/>
        </authorList>
    </citation>
    <scope>NUCLEOTIDE SEQUENCE [LARGE SCALE GENOMIC DNA]</scope>
    <source>
        <strain evidence="1 2">DSM 26897</strain>
    </source>
</reference>
<dbReference type="AlphaFoldDB" id="A0A1M4VVF3"/>
<evidence type="ECO:0000313" key="1">
    <source>
        <dbReference type="EMBL" id="SHE72833.1"/>
    </source>
</evidence>
<accession>A0A1M4VVF3</accession>
<keyword evidence="2" id="KW-1185">Reference proteome</keyword>